<accession>A0A7G1NWH7</accession>
<sequence length="413" mass="42829">MQQASGAIGGGHMSAVVFIHGTGVREPRFTALAGRVAAGLTALRDGLRIVPYYWGGTHGATLAAGGASLPPHPHPHPPPPPHPQSTARGPAEAPATSADDDTTAAWAVLYADPYAELRLAAAGAEASGERPPGFVPPHLKVRTQLATLAAQGDAAFPESGPGLAHAATDLAGHPLLGPVADVLDPDVLAVLVARSLVARVIVDALDEDTPLVPIGETRDDLTDKLAEVLGAPPPGAERGVRTLLLRTAGSAASRAVVRRRRALTEAAHPAAGDILRYLGRGDAVRADLRTLVAGLEAPVTLIGHSLGGIIALDTLISAPLPQVRLLVTAGSQGPFLYESGSLPSLEHPDPLPPHVPDWLNLYDPRDLLGYLGEGLFPGRVTDVAVDSGQPFPAAHSAYWTNPVVYRHIVDRLP</sequence>
<feature type="compositionally biased region" description="Pro residues" evidence="1">
    <location>
        <begin position="70"/>
        <end position="83"/>
    </location>
</feature>
<reference evidence="2 3" key="1">
    <citation type="journal article" date="2014" name="Int. J. Syst. Evol. Microbiol.">
        <title>Complete genome sequence of Corynebacterium casei LMG S-19264T (=DSM 44701T), isolated from a smear-ripened cheese.</title>
        <authorList>
            <consortium name="US DOE Joint Genome Institute (JGI-PGF)"/>
            <person name="Walter F."/>
            <person name="Albersmeier A."/>
            <person name="Kalinowski J."/>
            <person name="Ruckert C."/>
        </authorList>
    </citation>
    <scope>NUCLEOTIDE SEQUENCE [LARGE SCALE GENOMIC DNA]</scope>
    <source>
        <strain evidence="2 3">JCM 4677</strain>
    </source>
</reference>
<organism evidence="2 3">
    <name type="scientific">Streptomyces aurantiacus</name>
    <dbReference type="NCBI Taxonomy" id="47760"/>
    <lineage>
        <taxon>Bacteria</taxon>
        <taxon>Bacillati</taxon>
        <taxon>Actinomycetota</taxon>
        <taxon>Actinomycetes</taxon>
        <taxon>Kitasatosporales</taxon>
        <taxon>Streptomycetaceae</taxon>
        <taxon>Streptomyces</taxon>
        <taxon>Streptomyces aurantiacus group</taxon>
    </lineage>
</organism>
<dbReference type="Proteomes" id="UP000516444">
    <property type="component" value="Chromosome"/>
</dbReference>
<dbReference type="EMBL" id="AP023440">
    <property type="protein sequence ID" value="BCL27022.1"/>
    <property type="molecule type" value="Genomic_DNA"/>
</dbReference>
<gene>
    <name evidence="2" type="ORF">GCM10017557_18810</name>
</gene>
<feature type="region of interest" description="Disordered" evidence="1">
    <location>
        <begin position="64"/>
        <end position="99"/>
    </location>
</feature>
<proteinExistence type="predicted"/>
<evidence type="ECO:0000313" key="2">
    <source>
        <dbReference type="EMBL" id="BCL27022.1"/>
    </source>
</evidence>
<dbReference type="InterPro" id="IPR029058">
    <property type="entry name" value="AB_hydrolase_fold"/>
</dbReference>
<keyword evidence="3" id="KW-1185">Reference proteome</keyword>
<protein>
    <submittedName>
        <fullName evidence="2">Uncharacterized protein</fullName>
    </submittedName>
</protein>
<evidence type="ECO:0000256" key="1">
    <source>
        <dbReference type="SAM" id="MobiDB-lite"/>
    </source>
</evidence>
<dbReference type="Gene3D" id="3.40.50.1820">
    <property type="entry name" value="alpha/beta hydrolase"/>
    <property type="match status" value="1"/>
</dbReference>
<dbReference type="AlphaFoldDB" id="A0A7G1NWH7"/>
<dbReference type="KEGG" id="sgm:GCM10017557_18810"/>
<dbReference type="SUPFAM" id="SSF53474">
    <property type="entry name" value="alpha/beta-Hydrolases"/>
    <property type="match status" value="1"/>
</dbReference>
<name>A0A7G1NWH7_9ACTN</name>
<evidence type="ECO:0000313" key="3">
    <source>
        <dbReference type="Proteomes" id="UP000516444"/>
    </source>
</evidence>